<proteinExistence type="predicted"/>
<dbReference type="EMBL" id="JAZDUA010000133">
    <property type="protein sequence ID" value="KAK7866934.1"/>
    <property type="molecule type" value="Genomic_DNA"/>
</dbReference>
<feature type="compositionally biased region" description="Gly residues" evidence="1">
    <location>
        <begin position="38"/>
        <end position="51"/>
    </location>
</feature>
<feature type="compositionally biased region" description="Low complexity" evidence="1">
    <location>
        <begin position="55"/>
        <end position="66"/>
    </location>
</feature>
<feature type="compositionally biased region" description="Low complexity" evidence="1">
    <location>
        <begin position="598"/>
        <end position="612"/>
    </location>
</feature>
<comment type="caution">
    <text evidence="3">The sequence shown here is derived from an EMBL/GenBank/DDBJ whole genome shotgun (WGS) entry which is preliminary data.</text>
</comment>
<reference evidence="3 4" key="1">
    <citation type="submission" date="2024-03" db="EMBL/GenBank/DDBJ databases">
        <title>The genome assembly and annotation of the cricket Gryllus longicercus Weissman &amp; Gray.</title>
        <authorList>
            <person name="Szrajer S."/>
            <person name="Gray D."/>
            <person name="Ylla G."/>
        </authorList>
    </citation>
    <scope>NUCLEOTIDE SEQUENCE [LARGE SCALE GENOMIC DNA]</scope>
    <source>
        <strain evidence="3">DAG 2021-001</strain>
        <tissue evidence="3">Whole body minus gut</tissue>
    </source>
</reference>
<feature type="region of interest" description="Disordered" evidence="1">
    <location>
        <begin position="556"/>
        <end position="579"/>
    </location>
</feature>
<feature type="region of interest" description="Disordered" evidence="1">
    <location>
        <begin position="679"/>
        <end position="718"/>
    </location>
</feature>
<feature type="region of interest" description="Disordered" evidence="1">
    <location>
        <begin position="598"/>
        <end position="617"/>
    </location>
</feature>
<evidence type="ECO:0000256" key="2">
    <source>
        <dbReference type="SAM" id="SignalP"/>
    </source>
</evidence>
<accession>A0AAN9VZC3</accession>
<feature type="signal peptide" evidence="2">
    <location>
        <begin position="1"/>
        <end position="25"/>
    </location>
</feature>
<evidence type="ECO:0000256" key="1">
    <source>
        <dbReference type="SAM" id="MobiDB-lite"/>
    </source>
</evidence>
<keyword evidence="2" id="KW-0732">Signal</keyword>
<feature type="region of interest" description="Disordered" evidence="1">
    <location>
        <begin position="636"/>
        <end position="666"/>
    </location>
</feature>
<feature type="compositionally biased region" description="Polar residues" evidence="1">
    <location>
        <begin position="447"/>
        <end position="464"/>
    </location>
</feature>
<sequence>MEGRALRCIVAWVALLILLVAAAGAATTSTTARSAAGTGQGSAFDGGGGDVENGTTTTRAPSSAATNNHTYELRCWPRAQLQVDEAPVQVTRAFRAALRVLCVLARAAAQQNLNASAPEWNSRSPGYRFGHLVTEDSYDVSEYRNGAQGSKQLDIVFADGQPVNSSDALAMFSYTCQYGPPGHQLALNERALRRGSAAWVLLGRLACRDWWEARAPPDSAEDEDAAREDSEERAMNAFTRRLRSALRPRGGGVSEGKGRRVARGLLDNRVDELQPFFPPALAGGSRNHSYDISCALHRERLFADGVELQVSRHLQSLVRYMCALLHPHGSHENAGPQEPLYSLGFIVTAERFDPMDYVRDSLMEKKFHVEYLDGCRRHGRHVFPVHVRCAGGATQVSVRGLPLVPRSLSWALLATARCGLSPRAPPVPHAPHAPHATARDDAKEWRLQQQSHPAPPLQATSRLQAPDTTPVFLNGNHDSWRMNVFVSTLTATTPSPASYSSPWVTAVPPPSSYPSKSPAVARPPLPPASSSPAGPAAPPSASSFRAFLLAAFDSTTSTSTVPTPTTEFPSPSTSPRASSLSLSSYPSILKYLPPVSSEYSPSPLTTPQSSPLETVTAQSSTSSPWSYLFPVPSTASTVESASGVSQRVAPTRRHDDRLPHADWRQDATAHVMRDLDEEDNASEQLEQVEEGVLPGNSEEVLPTPERLDSASPNNRVYSSEEYPDDAEDFHNHSYILRCAESGALQVDGEEARITSHMAAALFFLCALLSSAQGARPTAYDFGPIRTVEAYRTEDVAMNGDGDLSLDVLYEGGALPRSQDVNIFWQTCRPDPPGPEFSLDSGPLLPHSIVWSLFSKVRCGADQEETFPGAERYFGDDVASEDRASEELLPSYSDRHHYVIRCTPGEEALVVDGLEVRLTKHMESALGLLCFSAGLHGHDNATRNLGRLRTVEAFNPEEYSLEADGSKRIDILYKDNISRCDERIFSMMPECQARPVRFEVNGRQVRTGGLMWRLYRSLLCGAAAGDASAEDAAGQMDEDEYQSPLYVASNVHNYAIRCRRGSERLLVDGVRVRASRHLLAVLRFLCDVIEVSTALPEGGVFSFGDLATRDPFATAEFVARADASTRSFDVQYTQPTNRADRQPTSLRSICEPEAQFILDGHRLAPHTLVWSLFHHLRCRELASSQPTVQT</sequence>
<feature type="compositionally biased region" description="Basic and acidic residues" evidence="1">
    <location>
        <begin position="437"/>
        <end position="446"/>
    </location>
</feature>
<feature type="compositionally biased region" description="Acidic residues" evidence="1">
    <location>
        <begin position="679"/>
        <end position="689"/>
    </location>
</feature>
<gene>
    <name evidence="3" type="ORF">R5R35_001670</name>
</gene>
<dbReference type="Proteomes" id="UP001378592">
    <property type="component" value="Unassembled WGS sequence"/>
</dbReference>
<feature type="region of interest" description="Disordered" evidence="1">
    <location>
        <begin position="422"/>
        <end position="464"/>
    </location>
</feature>
<feature type="region of interest" description="Disordered" evidence="1">
    <location>
        <begin position="30"/>
        <end position="66"/>
    </location>
</feature>
<dbReference type="AlphaFoldDB" id="A0AAN9VZC3"/>
<organism evidence="3 4">
    <name type="scientific">Gryllus longicercus</name>
    <dbReference type="NCBI Taxonomy" id="2509291"/>
    <lineage>
        <taxon>Eukaryota</taxon>
        <taxon>Metazoa</taxon>
        <taxon>Ecdysozoa</taxon>
        <taxon>Arthropoda</taxon>
        <taxon>Hexapoda</taxon>
        <taxon>Insecta</taxon>
        <taxon>Pterygota</taxon>
        <taxon>Neoptera</taxon>
        <taxon>Polyneoptera</taxon>
        <taxon>Orthoptera</taxon>
        <taxon>Ensifera</taxon>
        <taxon>Gryllidea</taxon>
        <taxon>Grylloidea</taxon>
        <taxon>Gryllidae</taxon>
        <taxon>Gryllinae</taxon>
        <taxon>Gryllus</taxon>
    </lineage>
</organism>
<evidence type="ECO:0000313" key="4">
    <source>
        <dbReference type="Proteomes" id="UP001378592"/>
    </source>
</evidence>
<feature type="compositionally biased region" description="Polar residues" evidence="1">
    <location>
        <begin position="636"/>
        <end position="645"/>
    </location>
</feature>
<feature type="chain" id="PRO_5043015181" evidence="2">
    <location>
        <begin position="26"/>
        <end position="1189"/>
    </location>
</feature>
<evidence type="ECO:0000313" key="3">
    <source>
        <dbReference type="EMBL" id="KAK7866934.1"/>
    </source>
</evidence>
<feature type="compositionally biased region" description="Basic and acidic residues" evidence="1">
    <location>
        <begin position="652"/>
        <end position="666"/>
    </location>
</feature>
<protein>
    <submittedName>
        <fullName evidence="3">Uncharacterized protein</fullName>
    </submittedName>
</protein>
<name>A0AAN9VZC3_9ORTH</name>
<keyword evidence="4" id="KW-1185">Reference proteome</keyword>
<feature type="region of interest" description="Disordered" evidence="1">
    <location>
        <begin position="494"/>
        <end position="537"/>
    </location>
</feature>